<sequence length="188" mass="21264">MAACVVCKIETNKYRCPKCLQRYCSVTCCRVHKELCAEKSDVIKLASSTAVQREQIGKPCFEKEIHPAFREDTNETDQVPEHLLQELGRSSTIAALLENPHLRAMMENLVNTDKPDMAMASAMQEPIFTELADACLRIVDRENPNLEPESNHFSDAVNVRCTILYLRLDAASVRCIVITKEGRKTMYV</sequence>
<dbReference type="GO" id="GO:0008270">
    <property type="term" value="F:zinc ion binding"/>
    <property type="evidence" value="ECO:0007669"/>
    <property type="project" value="UniProtKB-UniRule"/>
</dbReference>
<evidence type="ECO:0000256" key="1">
    <source>
        <dbReference type="PROSITE-ProRule" id="PRU00453"/>
    </source>
</evidence>
<feature type="domain" description="HIT-type" evidence="2">
    <location>
        <begin position="4"/>
        <end position="36"/>
    </location>
</feature>
<gene>
    <name evidence="3" type="ORF">ElyMa_006413800</name>
</gene>
<evidence type="ECO:0000313" key="4">
    <source>
        <dbReference type="Proteomes" id="UP000762676"/>
    </source>
</evidence>
<dbReference type="PROSITE" id="PS51083">
    <property type="entry name" value="ZF_HIT"/>
    <property type="match status" value="1"/>
</dbReference>
<organism evidence="3 4">
    <name type="scientific">Elysia marginata</name>
    <dbReference type="NCBI Taxonomy" id="1093978"/>
    <lineage>
        <taxon>Eukaryota</taxon>
        <taxon>Metazoa</taxon>
        <taxon>Spiralia</taxon>
        <taxon>Lophotrochozoa</taxon>
        <taxon>Mollusca</taxon>
        <taxon>Gastropoda</taxon>
        <taxon>Heterobranchia</taxon>
        <taxon>Euthyneura</taxon>
        <taxon>Panpulmonata</taxon>
        <taxon>Sacoglossa</taxon>
        <taxon>Placobranchoidea</taxon>
        <taxon>Plakobranchidae</taxon>
        <taxon>Elysia</taxon>
    </lineage>
</organism>
<dbReference type="InterPro" id="IPR007529">
    <property type="entry name" value="Znf_HIT"/>
</dbReference>
<protein>
    <submittedName>
        <fullName evidence="3">Zinc finger HIT domain-containing protein 3</fullName>
    </submittedName>
</protein>
<name>A0AAV4HWH0_9GAST</name>
<keyword evidence="1" id="KW-0863">Zinc-finger</keyword>
<dbReference type="EMBL" id="BMAT01012874">
    <property type="protein sequence ID" value="GFS01031.1"/>
    <property type="molecule type" value="Genomic_DNA"/>
</dbReference>
<evidence type="ECO:0000259" key="2">
    <source>
        <dbReference type="PROSITE" id="PS51083"/>
    </source>
</evidence>
<evidence type="ECO:0000313" key="3">
    <source>
        <dbReference type="EMBL" id="GFS01031.1"/>
    </source>
</evidence>
<dbReference type="Pfam" id="PF21373">
    <property type="entry name" value="ZNHIT3_C"/>
    <property type="match status" value="1"/>
</dbReference>
<accession>A0AAV4HWH0</accession>
<keyword evidence="1" id="KW-0479">Metal-binding</keyword>
<dbReference type="CDD" id="cd23024">
    <property type="entry name" value="zf-HIT_ZNHIT2-3"/>
    <property type="match status" value="1"/>
</dbReference>
<keyword evidence="4" id="KW-1185">Reference proteome</keyword>
<keyword evidence="1" id="KW-0862">Zinc</keyword>
<reference evidence="3 4" key="1">
    <citation type="journal article" date="2021" name="Elife">
        <title>Chloroplast acquisition without the gene transfer in kleptoplastic sea slugs, Plakobranchus ocellatus.</title>
        <authorList>
            <person name="Maeda T."/>
            <person name="Takahashi S."/>
            <person name="Yoshida T."/>
            <person name="Shimamura S."/>
            <person name="Takaki Y."/>
            <person name="Nagai Y."/>
            <person name="Toyoda A."/>
            <person name="Suzuki Y."/>
            <person name="Arimoto A."/>
            <person name="Ishii H."/>
            <person name="Satoh N."/>
            <person name="Nishiyama T."/>
            <person name="Hasebe M."/>
            <person name="Maruyama T."/>
            <person name="Minagawa J."/>
            <person name="Obokata J."/>
            <person name="Shigenobu S."/>
        </authorList>
    </citation>
    <scope>NUCLEOTIDE SEQUENCE [LARGE SCALE GENOMIC DNA]</scope>
</reference>
<dbReference type="InterPro" id="IPR048371">
    <property type="entry name" value="ZNHIT3_C"/>
</dbReference>
<proteinExistence type="predicted"/>
<dbReference type="SUPFAM" id="SSF144232">
    <property type="entry name" value="HIT/MYND zinc finger-like"/>
    <property type="match status" value="1"/>
</dbReference>
<dbReference type="Gene3D" id="3.30.60.190">
    <property type="match status" value="1"/>
</dbReference>
<dbReference type="Pfam" id="PF04438">
    <property type="entry name" value="zf-HIT"/>
    <property type="match status" value="1"/>
</dbReference>
<dbReference type="AlphaFoldDB" id="A0AAV4HWH0"/>
<comment type="caution">
    <text evidence="3">The sequence shown here is derived from an EMBL/GenBank/DDBJ whole genome shotgun (WGS) entry which is preliminary data.</text>
</comment>
<dbReference type="Proteomes" id="UP000762676">
    <property type="component" value="Unassembled WGS sequence"/>
</dbReference>